<organism evidence="15 16">
    <name type="scientific">Comamonas faecalis</name>
    <dbReference type="NCBI Taxonomy" id="1387849"/>
    <lineage>
        <taxon>Bacteria</taxon>
        <taxon>Pseudomonadati</taxon>
        <taxon>Pseudomonadota</taxon>
        <taxon>Betaproteobacteria</taxon>
        <taxon>Burkholderiales</taxon>
        <taxon>Comamonadaceae</taxon>
        <taxon>Comamonas</taxon>
    </lineage>
</organism>
<dbReference type="EMBL" id="BAABBP010000044">
    <property type="protein sequence ID" value="GAA4005274.1"/>
    <property type="molecule type" value="Genomic_DNA"/>
</dbReference>
<feature type="domain" description="Histidine kinase" evidence="14">
    <location>
        <begin position="569"/>
        <end position="784"/>
    </location>
</feature>
<evidence type="ECO:0000313" key="15">
    <source>
        <dbReference type="EMBL" id="GAA4005274.1"/>
    </source>
</evidence>
<evidence type="ECO:0000256" key="12">
    <source>
        <dbReference type="ARBA" id="ARBA00023136"/>
    </source>
</evidence>
<dbReference type="RefSeq" id="WP_103046604.1">
    <property type="nucleotide sequence ID" value="NZ_BAABBP010000044.1"/>
</dbReference>
<keyword evidence="11" id="KW-0902">Two-component regulatory system</keyword>
<dbReference type="InterPro" id="IPR007890">
    <property type="entry name" value="CHASE2"/>
</dbReference>
<evidence type="ECO:0000259" key="14">
    <source>
        <dbReference type="PROSITE" id="PS50109"/>
    </source>
</evidence>
<evidence type="ECO:0000256" key="11">
    <source>
        <dbReference type="ARBA" id="ARBA00023012"/>
    </source>
</evidence>
<dbReference type="Gene3D" id="1.10.287.130">
    <property type="match status" value="1"/>
</dbReference>
<keyword evidence="9" id="KW-0067">ATP-binding</keyword>
<dbReference type="SMART" id="SM00388">
    <property type="entry name" value="HisKA"/>
    <property type="match status" value="1"/>
</dbReference>
<dbReference type="CDD" id="cd00130">
    <property type="entry name" value="PAS"/>
    <property type="match status" value="1"/>
</dbReference>
<dbReference type="Pfam" id="PF00512">
    <property type="entry name" value="HisKA"/>
    <property type="match status" value="1"/>
</dbReference>
<keyword evidence="6 13" id="KW-0812">Transmembrane</keyword>
<keyword evidence="7" id="KW-0547">Nucleotide-binding</keyword>
<keyword evidence="4" id="KW-0597">Phosphoprotein</keyword>
<dbReference type="CDD" id="cd00082">
    <property type="entry name" value="HisKA"/>
    <property type="match status" value="1"/>
</dbReference>
<feature type="transmembrane region" description="Helical" evidence="13">
    <location>
        <begin position="312"/>
        <end position="331"/>
    </location>
</feature>
<comment type="subcellular location">
    <subcellularLocation>
        <location evidence="2">Membrane</location>
        <topology evidence="2">Multi-pass membrane protein</topology>
    </subcellularLocation>
</comment>
<dbReference type="InterPro" id="IPR035965">
    <property type="entry name" value="PAS-like_dom_sf"/>
</dbReference>
<comment type="caution">
    <text evidence="15">The sequence shown here is derived from an EMBL/GenBank/DDBJ whole genome shotgun (WGS) entry which is preliminary data.</text>
</comment>
<dbReference type="InterPro" id="IPR017181">
    <property type="entry name" value="Sig_transdc_His_kin_CHASE2"/>
</dbReference>
<sequence length="792" mass="84488">MKPTTGSTPAPRKSARWREWLLLALALLAGVAWLTAHDGLHRIDLLVQDAALRTRTIAPSQDIVILAIDDRSIEAIGRWPWRRALHAQLVNQVSAQEPRALGLDILFGEPDDDYPGDDLLLARAIEHGARTVLPVARRGQAGLAAADLPIAPLREAASQLGHVQVQVDADGITRSLFAEEGPASAPWPHFSAAMLCAASRAAQTPCRGNTLAPAQDAGPWVQRDEQRIPFAHSFGGAGFTTYAYLDALTGQLPADALRGKYVLVGATATGLGDMFATPVAGSDKRIAGVEVIAHSLNARLAGLQLHDAPGRWNTAINLGAVALALLAMLLLGPLAALLGCAALGLGLLAAALLAPALAGWQLAPAPALLGVAAAYPLWSWRRLSFAAHFLRLEMLALKPMDITPLPAPQQTPAAAPLALLPFDLLERRIHAVEEATQQLRRLHHFISDSLLHLPSPTLVCNAQGTVVLANTAAAQWFGHAQPAALQGKPAAELLQTLHASDTSAPLLPADAGQWGRLPAQQEGLDDAGRHLLMLCQPFATEGQTIWLLTLVDLTAMRQAQTQRDRALHFISHDIRAPIGSIVTLLEMQREWPASMTTEELLQRIEQHAQVSLAMAHDFVQLAHAQNLGADTMAPFDLAAAVQQAVDDAWAQARSRKVALHCAELPQSALMRGNRSLVLRAITNVLGNAIKFSPAGSQVSCSLNEQCDRWAIAISDQGPGIPADQRDRLFQPFARLHQASLPKAGGIGLGLALAHTVVQRHGGTIAVDSDGQCGTTFTLLLPRLEQQPGNIET</sequence>
<evidence type="ECO:0000256" key="7">
    <source>
        <dbReference type="ARBA" id="ARBA00022741"/>
    </source>
</evidence>
<dbReference type="Gene3D" id="3.30.565.10">
    <property type="entry name" value="Histidine kinase-like ATPase, C-terminal domain"/>
    <property type="match status" value="1"/>
</dbReference>
<dbReference type="Pfam" id="PF05226">
    <property type="entry name" value="CHASE2"/>
    <property type="match status" value="1"/>
</dbReference>
<keyword evidence="5" id="KW-0808">Transferase</keyword>
<dbReference type="InterPro" id="IPR003594">
    <property type="entry name" value="HATPase_dom"/>
</dbReference>
<dbReference type="SMART" id="SM00091">
    <property type="entry name" value="PAS"/>
    <property type="match status" value="1"/>
</dbReference>
<keyword evidence="8" id="KW-0418">Kinase</keyword>
<dbReference type="Proteomes" id="UP001501627">
    <property type="component" value="Unassembled WGS sequence"/>
</dbReference>
<proteinExistence type="predicted"/>
<evidence type="ECO:0000256" key="9">
    <source>
        <dbReference type="ARBA" id="ARBA00022840"/>
    </source>
</evidence>
<evidence type="ECO:0000256" key="13">
    <source>
        <dbReference type="SAM" id="Phobius"/>
    </source>
</evidence>
<dbReference type="SUPFAM" id="SSF55874">
    <property type="entry name" value="ATPase domain of HSP90 chaperone/DNA topoisomerase II/histidine kinase"/>
    <property type="match status" value="1"/>
</dbReference>
<dbReference type="InterPro" id="IPR003661">
    <property type="entry name" value="HisK_dim/P_dom"/>
</dbReference>
<evidence type="ECO:0000256" key="6">
    <source>
        <dbReference type="ARBA" id="ARBA00022692"/>
    </source>
</evidence>
<dbReference type="EC" id="2.7.13.3" evidence="3"/>
<dbReference type="PRINTS" id="PR00344">
    <property type="entry name" value="BCTRLSENSOR"/>
</dbReference>
<feature type="transmembrane region" description="Helical" evidence="13">
    <location>
        <begin position="336"/>
        <end position="354"/>
    </location>
</feature>
<keyword evidence="10 13" id="KW-1133">Transmembrane helix</keyword>
<dbReference type="InterPro" id="IPR036097">
    <property type="entry name" value="HisK_dim/P_sf"/>
</dbReference>
<keyword evidence="16" id="KW-1185">Reference proteome</keyword>
<keyword evidence="12 13" id="KW-0472">Membrane</keyword>
<dbReference type="PANTHER" id="PTHR42878">
    <property type="entry name" value="TWO-COMPONENT HISTIDINE KINASE"/>
    <property type="match status" value="1"/>
</dbReference>
<name>A0ABP7S1D7_9BURK</name>
<evidence type="ECO:0000256" key="5">
    <source>
        <dbReference type="ARBA" id="ARBA00022679"/>
    </source>
</evidence>
<dbReference type="CDD" id="cd00075">
    <property type="entry name" value="HATPase"/>
    <property type="match status" value="1"/>
</dbReference>
<dbReference type="InterPro" id="IPR000014">
    <property type="entry name" value="PAS"/>
</dbReference>
<dbReference type="SUPFAM" id="SSF55785">
    <property type="entry name" value="PYP-like sensor domain (PAS domain)"/>
    <property type="match status" value="1"/>
</dbReference>
<dbReference type="PANTHER" id="PTHR42878:SF7">
    <property type="entry name" value="SENSOR HISTIDINE KINASE GLRK"/>
    <property type="match status" value="1"/>
</dbReference>
<dbReference type="InterPro" id="IPR005467">
    <property type="entry name" value="His_kinase_dom"/>
</dbReference>
<dbReference type="InterPro" id="IPR013656">
    <property type="entry name" value="PAS_4"/>
</dbReference>
<evidence type="ECO:0000256" key="8">
    <source>
        <dbReference type="ARBA" id="ARBA00022777"/>
    </source>
</evidence>
<evidence type="ECO:0000313" key="16">
    <source>
        <dbReference type="Proteomes" id="UP001501627"/>
    </source>
</evidence>
<dbReference type="InterPro" id="IPR004358">
    <property type="entry name" value="Sig_transdc_His_kin-like_C"/>
</dbReference>
<evidence type="ECO:0000256" key="3">
    <source>
        <dbReference type="ARBA" id="ARBA00012438"/>
    </source>
</evidence>
<dbReference type="PROSITE" id="PS50109">
    <property type="entry name" value="HIS_KIN"/>
    <property type="match status" value="1"/>
</dbReference>
<evidence type="ECO:0000256" key="4">
    <source>
        <dbReference type="ARBA" id="ARBA00022553"/>
    </source>
</evidence>
<dbReference type="InterPro" id="IPR050351">
    <property type="entry name" value="BphY/WalK/GraS-like"/>
</dbReference>
<dbReference type="PIRSF" id="PIRSF037347">
    <property type="entry name" value="STHK_CHASE2_PAS_prd"/>
    <property type="match status" value="1"/>
</dbReference>
<evidence type="ECO:0000256" key="2">
    <source>
        <dbReference type="ARBA" id="ARBA00004141"/>
    </source>
</evidence>
<dbReference type="SMART" id="SM01080">
    <property type="entry name" value="CHASE2"/>
    <property type="match status" value="1"/>
</dbReference>
<dbReference type="Gene3D" id="3.30.450.20">
    <property type="entry name" value="PAS domain"/>
    <property type="match status" value="1"/>
</dbReference>
<dbReference type="SUPFAM" id="SSF47384">
    <property type="entry name" value="Homodimeric domain of signal transducing histidine kinase"/>
    <property type="match status" value="1"/>
</dbReference>
<evidence type="ECO:0000256" key="1">
    <source>
        <dbReference type="ARBA" id="ARBA00000085"/>
    </source>
</evidence>
<protein>
    <recommendedName>
        <fullName evidence="3">histidine kinase</fullName>
        <ecNumber evidence="3">2.7.13.3</ecNumber>
    </recommendedName>
</protein>
<dbReference type="Pfam" id="PF02518">
    <property type="entry name" value="HATPase_c"/>
    <property type="match status" value="1"/>
</dbReference>
<evidence type="ECO:0000256" key="10">
    <source>
        <dbReference type="ARBA" id="ARBA00022989"/>
    </source>
</evidence>
<accession>A0ABP7S1D7</accession>
<dbReference type="SMART" id="SM00387">
    <property type="entry name" value="HATPase_c"/>
    <property type="match status" value="1"/>
</dbReference>
<reference evidence="16" key="1">
    <citation type="journal article" date="2019" name="Int. J. Syst. Evol. Microbiol.">
        <title>The Global Catalogue of Microorganisms (GCM) 10K type strain sequencing project: providing services to taxonomists for standard genome sequencing and annotation.</title>
        <authorList>
            <consortium name="The Broad Institute Genomics Platform"/>
            <consortium name="The Broad Institute Genome Sequencing Center for Infectious Disease"/>
            <person name="Wu L."/>
            <person name="Ma J."/>
        </authorList>
    </citation>
    <scope>NUCLEOTIDE SEQUENCE [LARGE SCALE GENOMIC DNA]</scope>
    <source>
        <strain evidence="16">JCM 17561</strain>
    </source>
</reference>
<dbReference type="InterPro" id="IPR036890">
    <property type="entry name" value="HATPase_C_sf"/>
</dbReference>
<gene>
    <name evidence="15" type="ORF">GCM10022279_31700</name>
</gene>
<dbReference type="Pfam" id="PF08448">
    <property type="entry name" value="PAS_4"/>
    <property type="match status" value="1"/>
</dbReference>
<comment type="catalytic activity">
    <reaction evidence="1">
        <text>ATP + protein L-histidine = ADP + protein N-phospho-L-histidine.</text>
        <dbReference type="EC" id="2.7.13.3"/>
    </reaction>
</comment>